<proteinExistence type="predicted"/>
<reference evidence="3 4" key="1">
    <citation type="journal article" date="2019" name="Nat. Ecol. Evol.">
        <title>Megaphylogeny resolves global patterns of mushroom evolution.</title>
        <authorList>
            <person name="Varga T."/>
            <person name="Krizsan K."/>
            <person name="Foldi C."/>
            <person name="Dima B."/>
            <person name="Sanchez-Garcia M."/>
            <person name="Sanchez-Ramirez S."/>
            <person name="Szollosi G.J."/>
            <person name="Szarkandi J.G."/>
            <person name="Papp V."/>
            <person name="Albert L."/>
            <person name="Andreopoulos W."/>
            <person name="Angelini C."/>
            <person name="Antonin V."/>
            <person name="Barry K.W."/>
            <person name="Bougher N.L."/>
            <person name="Buchanan P."/>
            <person name="Buyck B."/>
            <person name="Bense V."/>
            <person name="Catcheside P."/>
            <person name="Chovatia M."/>
            <person name="Cooper J."/>
            <person name="Damon W."/>
            <person name="Desjardin D."/>
            <person name="Finy P."/>
            <person name="Geml J."/>
            <person name="Haridas S."/>
            <person name="Hughes K."/>
            <person name="Justo A."/>
            <person name="Karasinski D."/>
            <person name="Kautmanova I."/>
            <person name="Kiss B."/>
            <person name="Kocsube S."/>
            <person name="Kotiranta H."/>
            <person name="LaButti K.M."/>
            <person name="Lechner B.E."/>
            <person name="Liimatainen K."/>
            <person name="Lipzen A."/>
            <person name="Lukacs Z."/>
            <person name="Mihaltcheva S."/>
            <person name="Morgado L.N."/>
            <person name="Niskanen T."/>
            <person name="Noordeloos M.E."/>
            <person name="Ohm R.A."/>
            <person name="Ortiz-Santana B."/>
            <person name="Ovrebo C."/>
            <person name="Racz N."/>
            <person name="Riley R."/>
            <person name="Savchenko A."/>
            <person name="Shiryaev A."/>
            <person name="Soop K."/>
            <person name="Spirin V."/>
            <person name="Szebenyi C."/>
            <person name="Tomsovsky M."/>
            <person name="Tulloss R.E."/>
            <person name="Uehling J."/>
            <person name="Grigoriev I.V."/>
            <person name="Vagvolgyi C."/>
            <person name="Papp T."/>
            <person name="Martin F.M."/>
            <person name="Miettinen O."/>
            <person name="Hibbett D.S."/>
            <person name="Nagy L.G."/>
        </authorList>
    </citation>
    <scope>NUCLEOTIDE SEQUENCE [LARGE SCALE GENOMIC DNA]</scope>
    <source>
        <strain evidence="3 4">HHB13444</strain>
    </source>
</reference>
<dbReference type="EMBL" id="ML211546">
    <property type="protein sequence ID" value="TFK81899.1"/>
    <property type="molecule type" value="Genomic_DNA"/>
</dbReference>
<dbReference type="Proteomes" id="UP000308197">
    <property type="component" value="Unassembled WGS sequence"/>
</dbReference>
<protein>
    <recommendedName>
        <fullName evidence="2">BTB domain-containing protein</fullName>
    </recommendedName>
</protein>
<keyword evidence="1" id="KW-0732">Signal</keyword>
<dbReference type="AlphaFoldDB" id="A0A5C3NYN1"/>
<evidence type="ECO:0000313" key="4">
    <source>
        <dbReference type="Proteomes" id="UP000308197"/>
    </source>
</evidence>
<dbReference type="SUPFAM" id="SSF54695">
    <property type="entry name" value="POZ domain"/>
    <property type="match status" value="1"/>
</dbReference>
<evidence type="ECO:0000256" key="1">
    <source>
        <dbReference type="SAM" id="SignalP"/>
    </source>
</evidence>
<dbReference type="InterPro" id="IPR000210">
    <property type="entry name" value="BTB/POZ_dom"/>
</dbReference>
<accession>A0A5C3NYN1</accession>
<feature type="domain" description="BTB" evidence="2">
    <location>
        <begin position="92"/>
        <end position="153"/>
    </location>
</feature>
<dbReference type="Pfam" id="PF00651">
    <property type="entry name" value="BTB"/>
    <property type="match status" value="1"/>
</dbReference>
<gene>
    <name evidence="3" type="ORF">K466DRAFT_631972</name>
</gene>
<name>A0A5C3NYN1_9APHY</name>
<feature type="signal peptide" evidence="1">
    <location>
        <begin position="1"/>
        <end position="26"/>
    </location>
</feature>
<dbReference type="Gene3D" id="3.30.710.10">
    <property type="entry name" value="Potassium Channel Kv1.1, Chain A"/>
    <property type="match status" value="1"/>
</dbReference>
<organism evidence="3 4">
    <name type="scientific">Polyporus arcularius HHB13444</name>
    <dbReference type="NCBI Taxonomy" id="1314778"/>
    <lineage>
        <taxon>Eukaryota</taxon>
        <taxon>Fungi</taxon>
        <taxon>Dikarya</taxon>
        <taxon>Basidiomycota</taxon>
        <taxon>Agaricomycotina</taxon>
        <taxon>Agaricomycetes</taxon>
        <taxon>Polyporales</taxon>
        <taxon>Polyporaceae</taxon>
        <taxon>Polyporus</taxon>
    </lineage>
</organism>
<dbReference type="STRING" id="1314778.A0A5C3NYN1"/>
<evidence type="ECO:0000259" key="2">
    <source>
        <dbReference type="PROSITE" id="PS50097"/>
    </source>
</evidence>
<evidence type="ECO:0000313" key="3">
    <source>
        <dbReference type="EMBL" id="TFK81899.1"/>
    </source>
</evidence>
<dbReference type="PROSITE" id="PS50097">
    <property type="entry name" value="BTB"/>
    <property type="match status" value="1"/>
</dbReference>
<dbReference type="SMART" id="SM00225">
    <property type="entry name" value="BTB"/>
    <property type="match status" value="1"/>
</dbReference>
<feature type="chain" id="PRO_5022974842" description="BTB domain-containing protein" evidence="1">
    <location>
        <begin position="27"/>
        <end position="408"/>
    </location>
</feature>
<sequence>MPTKAVAFRTISVLVSILQVPPLAKMAETARSSKAKKRSPLKTKKTLSEILKGLEQERLTLSGEAGGLGQMTLTSSELAVRTASAPFNDPSADAVLRTSDNVEFRVFRWFLKAISPLFDDMFALPQPPGSTSTSPILMSEPSSVLEVLLRLYYPFPEMPTFSSFCDAKPVLAAAHKLQLTRIEPILNDAALPYISKDPLRAYGFALRHGMEDLARLAAREFLTVTDFSVRKSDELEGLSVGAYRRLLIYRQSCIDQIEKDADLLWGRRPGQSGNTWTWYSCPTCVHHQLDCGCRSGLSSSTRVCESDCGTAGWFFDYTQRVKHSLRVTPSVAVVNDPAFISDSLAKAYQNCQSSCRRLAYEHMQRYTGELAGDLEICISKVRESLLRFASATNAGCILVGAVGNTVTM</sequence>
<keyword evidence="4" id="KW-1185">Reference proteome</keyword>
<dbReference type="InParanoid" id="A0A5C3NYN1"/>
<dbReference type="InterPro" id="IPR011333">
    <property type="entry name" value="SKP1/BTB/POZ_sf"/>
</dbReference>